<evidence type="ECO:0000313" key="2">
    <source>
        <dbReference type="Proteomes" id="UP001319921"/>
    </source>
</evidence>
<dbReference type="InterPro" id="IPR000358">
    <property type="entry name" value="RNR_small_fam"/>
</dbReference>
<dbReference type="EMBL" id="AP025226">
    <property type="protein sequence ID" value="BDB98403.1"/>
    <property type="molecule type" value="Genomic_DNA"/>
</dbReference>
<dbReference type="GO" id="GO:0016491">
    <property type="term" value="F:oxidoreductase activity"/>
    <property type="evidence" value="ECO:0007669"/>
    <property type="project" value="InterPro"/>
</dbReference>
<name>A0AAQ4CRH2_9CREN</name>
<dbReference type="Proteomes" id="UP001319921">
    <property type="component" value="Chromosome"/>
</dbReference>
<dbReference type="Gene3D" id="1.10.620.20">
    <property type="entry name" value="Ribonucleotide Reductase, subunit A"/>
    <property type="match status" value="1"/>
</dbReference>
<dbReference type="GO" id="GO:0009263">
    <property type="term" value="P:deoxyribonucleotide biosynthetic process"/>
    <property type="evidence" value="ECO:0007669"/>
    <property type="project" value="InterPro"/>
</dbReference>
<evidence type="ECO:0000313" key="1">
    <source>
        <dbReference type="EMBL" id="BDB98403.1"/>
    </source>
</evidence>
<dbReference type="NCBIfam" id="NF006200">
    <property type="entry name" value="PRK08326.1-3"/>
    <property type="match status" value="1"/>
</dbReference>
<sequence length="328" mass="38056">MISDFGNEEIEGKVIHKKFKATTQGFEWDSFPMKLYMLGEKLSWSSLQIDFSKDAIDWKNNMKEADKFTVLGTSSFFLAGEECVARDIIPMISAMEELGFIEEAMYLTQFAKEETNHAIGFRRWFEVIGETEKLDYYTKQNEGYRKLFYEIIPTDMKRLYKDPSPENIVKAAISYNLVAEGIGAETGYYSYIKGYQINPVLPGLISMIRLIARDESRHVSFGAYVISLMVSNFGKELYEIYTNYFTQLAPLISQLIEQQRKFLLSPNWREEDKGPLFKYFTSDEGVNDLLSYAQKMFLMRNSLIERSIKMKPEEVRKMGLKELGLEGE</sequence>
<dbReference type="RefSeq" id="WP_229572275.1">
    <property type="nucleotide sequence ID" value="NZ_AP025226.1"/>
</dbReference>
<dbReference type="InterPro" id="IPR012348">
    <property type="entry name" value="RNR-like"/>
</dbReference>
<gene>
    <name evidence="1" type="primary">nrdB_1</name>
    <name evidence="1" type="ORF">SACC_14200</name>
</gene>
<dbReference type="KEGG" id="scas:SACC_14200"/>
<dbReference type="AlphaFoldDB" id="A0AAQ4CRH2"/>
<dbReference type="InterPro" id="IPR009078">
    <property type="entry name" value="Ferritin-like_SF"/>
</dbReference>
<dbReference type="Pfam" id="PF00268">
    <property type="entry name" value="Ribonuc_red_sm"/>
    <property type="match status" value="1"/>
</dbReference>
<accession>A0AAQ4CRH2</accession>
<dbReference type="GeneID" id="68866146"/>
<reference evidence="1 2" key="1">
    <citation type="journal article" date="2022" name="Microbiol. Resour. Announc.">
        <title>Complete Genome Sequence of the Hyperthermophilic and Acidophilic Archaeon Saccharolobus caldissimus Strain HS-3T.</title>
        <authorList>
            <person name="Sakai H.D."/>
            <person name="Kurosawa N."/>
        </authorList>
    </citation>
    <scope>NUCLEOTIDE SEQUENCE [LARGE SCALE GENOMIC DNA]</scope>
    <source>
        <strain evidence="1 2">JCM32116</strain>
    </source>
</reference>
<dbReference type="SUPFAM" id="SSF47240">
    <property type="entry name" value="Ferritin-like"/>
    <property type="match status" value="1"/>
</dbReference>
<keyword evidence="2" id="KW-1185">Reference proteome</keyword>
<proteinExistence type="predicted"/>
<organism evidence="1 2">
    <name type="scientific">Saccharolobus caldissimus</name>
    <dbReference type="NCBI Taxonomy" id="1702097"/>
    <lineage>
        <taxon>Archaea</taxon>
        <taxon>Thermoproteota</taxon>
        <taxon>Thermoprotei</taxon>
        <taxon>Sulfolobales</taxon>
        <taxon>Sulfolobaceae</taxon>
        <taxon>Saccharolobus</taxon>
    </lineage>
</organism>
<protein>
    <submittedName>
        <fullName evidence="1">Ribonucleoside-diphosphate reductase subunit beta</fullName>
    </submittedName>
</protein>